<organism evidence="1 2">
    <name type="scientific">Mycolicibacterium hassiacum (strain DSM 44199 / CIP 105218 / JCM 12690 / 3849)</name>
    <name type="common">Mycobacterium hassiacum</name>
    <dbReference type="NCBI Taxonomy" id="1122247"/>
    <lineage>
        <taxon>Bacteria</taxon>
        <taxon>Bacillati</taxon>
        <taxon>Actinomycetota</taxon>
        <taxon>Actinomycetes</taxon>
        <taxon>Mycobacteriales</taxon>
        <taxon>Mycobacteriaceae</taxon>
        <taxon>Mycolicibacterium</taxon>
    </lineage>
</organism>
<proteinExistence type="predicted"/>
<accession>K5BD84</accession>
<dbReference type="EMBL" id="AMRA01000105">
    <property type="protein sequence ID" value="EKF22057.1"/>
    <property type="molecule type" value="Genomic_DNA"/>
</dbReference>
<dbReference type="OrthoDB" id="4480650at2"/>
<dbReference type="Proteomes" id="UP000006265">
    <property type="component" value="Unassembled WGS sequence"/>
</dbReference>
<protein>
    <submittedName>
        <fullName evidence="1">Uncharacterized protein</fullName>
    </submittedName>
</protein>
<dbReference type="RefSeq" id="WP_005630680.1">
    <property type="nucleotide sequence ID" value="NZ_AMRA01000105.1"/>
</dbReference>
<dbReference type="eggNOG" id="ENOG5032CPH">
    <property type="taxonomic scope" value="Bacteria"/>
</dbReference>
<gene>
    <name evidence="1" type="ORF">C731_3929</name>
</gene>
<reference evidence="1 2" key="1">
    <citation type="journal article" date="2012" name="J. Bacteriol.">
        <title>Genome sequence of Mycobacterium hassiacum DSM 44199, a rare source of heat-stable mycobacterial proteins.</title>
        <authorList>
            <person name="Tiago I."/>
            <person name="Maranha A."/>
            <person name="Mendes V."/>
            <person name="Alarico S."/>
            <person name="Moynihan P.J."/>
            <person name="Clarke A.J."/>
            <person name="Macedo-Ribeiro S."/>
            <person name="Pereira P.J."/>
            <person name="Empadinhas N."/>
        </authorList>
    </citation>
    <scope>NUCLEOTIDE SEQUENCE [LARGE SCALE GENOMIC DNA]</scope>
    <source>
        <strain evidence="2">DSM 44199 / CIP 105218 / JCM 12690 / 3849</strain>
    </source>
</reference>
<dbReference type="AlphaFoldDB" id="K5BD84"/>
<dbReference type="PATRIC" id="fig|1122247.3.peg.3770"/>
<comment type="caution">
    <text evidence="1">The sequence shown here is derived from an EMBL/GenBank/DDBJ whole genome shotgun (WGS) entry which is preliminary data.</text>
</comment>
<sequence length="80" mass="8898">MTTALTFLLLGSPLLIAGLFAWLSGRRRTAAWTLLPPNRYGSACGEDRDTPRVTHDLDAVRTRFERQPAWPCSGAVGERR</sequence>
<evidence type="ECO:0000313" key="1">
    <source>
        <dbReference type="EMBL" id="EKF22057.1"/>
    </source>
</evidence>
<evidence type="ECO:0000313" key="2">
    <source>
        <dbReference type="Proteomes" id="UP000006265"/>
    </source>
</evidence>
<keyword evidence="2" id="KW-1185">Reference proteome</keyword>
<name>K5BD84_MYCHD</name>